<dbReference type="AlphaFoldDB" id="A0ABD3X912"/>
<dbReference type="Gene3D" id="1.10.8.10">
    <property type="entry name" value="DNA helicase RuvA subunit, C-terminal domain"/>
    <property type="match status" value="1"/>
</dbReference>
<evidence type="ECO:0000256" key="3">
    <source>
        <dbReference type="ARBA" id="ARBA00022833"/>
    </source>
</evidence>
<evidence type="ECO:0000256" key="1">
    <source>
        <dbReference type="ARBA" id="ARBA00006672"/>
    </source>
</evidence>
<dbReference type="GO" id="GO:0008270">
    <property type="term" value="F:zinc ion binding"/>
    <property type="evidence" value="ECO:0007669"/>
    <property type="project" value="UniProtKB-KW"/>
</dbReference>
<dbReference type="InterPro" id="IPR013083">
    <property type="entry name" value="Znf_RING/FYVE/PHD"/>
</dbReference>
<accession>A0ABD3X912</accession>
<comment type="similarity">
    <text evidence="1">Belongs to the IAP family.</text>
</comment>
<feature type="domain" description="RING-type" evidence="5">
    <location>
        <begin position="257"/>
        <end position="291"/>
    </location>
</feature>
<keyword evidence="2 4" id="KW-0863">Zinc-finger</keyword>
<comment type="caution">
    <text evidence="6">The sequence shown here is derived from an EMBL/GenBank/DDBJ whole genome shotgun (WGS) entry which is preliminary data.</text>
</comment>
<dbReference type="InterPro" id="IPR050784">
    <property type="entry name" value="IAP"/>
</dbReference>
<dbReference type="SUPFAM" id="SSF57924">
    <property type="entry name" value="Inhibitor of apoptosis (IAP) repeat"/>
    <property type="match status" value="1"/>
</dbReference>
<gene>
    <name evidence="6" type="ORF">ACJMK2_029067</name>
</gene>
<dbReference type="Pfam" id="PF13920">
    <property type="entry name" value="zf-C3HC4_3"/>
    <property type="match status" value="1"/>
</dbReference>
<keyword evidence="7" id="KW-1185">Reference proteome</keyword>
<dbReference type="InterPro" id="IPR001841">
    <property type="entry name" value="Znf_RING"/>
</dbReference>
<keyword evidence="2 4" id="KW-0479">Metal-binding</keyword>
<sequence length="304" mass="34355">MFRSPEYSSYQVRLSTFANFPAIYGVDVHRIAAAGLYYTGHEDIVRCYACDGALKRWEPEDDPWEEHCKWFPDCPHLELSNYKPHIKEIRAEGSNIKLEETLVASGGKKSSSNFLAEGLRELTIEELKSKKRDTESDMTTPAALAVLDFGYSPNAVRVAIKVLRDKGQTKLTASSILQVLINVEDKGIILSTPTCKETATTSDVTSKSKEVCFPALSTKEEELTVCNSNETMTCKAKDDEFCNLLEENKKLTLQLMCKRCRQQERNILVLPCTHFCLCEQCSKEVSLCPECWKPISERVKTYLP</sequence>
<dbReference type="PANTHER" id="PTHR10044">
    <property type="entry name" value="INHIBITOR OF APOPTOSIS"/>
    <property type="match status" value="1"/>
</dbReference>
<reference evidence="6 7" key="1">
    <citation type="submission" date="2024-11" db="EMBL/GenBank/DDBJ databases">
        <title>Chromosome-level genome assembly of the freshwater bivalve Anodonta woodiana.</title>
        <authorList>
            <person name="Chen X."/>
        </authorList>
    </citation>
    <scope>NUCLEOTIDE SEQUENCE [LARGE SCALE GENOMIC DNA]</scope>
    <source>
        <strain evidence="6">MN2024</strain>
        <tissue evidence="6">Gills</tissue>
    </source>
</reference>
<organism evidence="6 7">
    <name type="scientific">Sinanodonta woodiana</name>
    <name type="common">Chinese pond mussel</name>
    <name type="synonym">Anodonta woodiana</name>
    <dbReference type="NCBI Taxonomy" id="1069815"/>
    <lineage>
        <taxon>Eukaryota</taxon>
        <taxon>Metazoa</taxon>
        <taxon>Spiralia</taxon>
        <taxon>Lophotrochozoa</taxon>
        <taxon>Mollusca</taxon>
        <taxon>Bivalvia</taxon>
        <taxon>Autobranchia</taxon>
        <taxon>Heteroconchia</taxon>
        <taxon>Palaeoheterodonta</taxon>
        <taxon>Unionida</taxon>
        <taxon>Unionoidea</taxon>
        <taxon>Unionidae</taxon>
        <taxon>Unioninae</taxon>
        <taxon>Sinanodonta</taxon>
    </lineage>
</organism>
<dbReference type="Gene3D" id="1.10.1170.10">
    <property type="entry name" value="Inhibitor Of Apoptosis Protein (2mihbC-IAP-1), Chain A"/>
    <property type="match status" value="1"/>
</dbReference>
<dbReference type="SMART" id="SM00238">
    <property type="entry name" value="BIR"/>
    <property type="match status" value="1"/>
</dbReference>
<keyword evidence="3" id="KW-0862">Zinc</keyword>
<dbReference type="PROSITE" id="PS50143">
    <property type="entry name" value="BIR_REPEAT_2"/>
    <property type="match status" value="1"/>
</dbReference>
<evidence type="ECO:0000313" key="7">
    <source>
        <dbReference type="Proteomes" id="UP001634394"/>
    </source>
</evidence>
<dbReference type="PROSITE" id="PS01282">
    <property type="entry name" value="BIR_REPEAT_1"/>
    <property type="match status" value="1"/>
</dbReference>
<evidence type="ECO:0000256" key="2">
    <source>
        <dbReference type="ARBA" id="ARBA00022771"/>
    </source>
</evidence>
<evidence type="ECO:0000256" key="4">
    <source>
        <dbReference type="PROSITE-ProRule" id="PRU00175"/>
    </source>
</evidence>
<dbReference type="CDD" id="cd16649">
    <property type="entry name" value="mRING-HC-C3HC5_CGRF1-like"/>
    <property type="match status" value="1"/>
</dbReference>
<dbReference type="InterPro" id="IPR001370">
    <property type="entry name" value="BIR_rpt"/>
</dbReference>
<protein>
    <recommendedName>
        <fullName evidence="5">RING-type domain-containing protein</fullName>
    </recommendedName>
</protein>
<name>A0ABD3X912_SINWO</name>
<proteinExistence type="inferred from homology"/>
<dbReference type="PANTHER" id="PTHR10044:SF139">
    <property type="entry name" value="DEATH-ASSOCIATED INHIBITOR OF APOPTOSIS 2"/>
    <property type="match status" value="1"/>
</dbReference>
<dbReference type="CDD" id="cd00022">
    <property type="entry name" value="BIR"/>
    <property type="match status" value="1"/>
</dbReference>
<dbReference type="Gene3D" id="3.30.40.10">
    <property type="entry name" value="Zinc/RING finger domain, C3HC4 (zinc finger)"/>
    <property type="match status" value="1"/>
</dbReference>
<dbReference type="Pfam" id="PF00653">
    <property type="entry name" value="BIR"/>
    <property type="match status" value="1"/>
</dbReference>
<dbReference type="EMBL" id="JBJQND010000003">
    <property type="protein sequence ID" value="KAL3882756.1"/>
    <property type="molecule type" value="Genomic_DNA"/>
</dbReference>
<evidence type="ECO:0000313" key="6">
    <source>
        <dbReference type="EMBL" id="KAL3882756.1"/>
    </source>
</evidence>
<dbReference type="PROSITE" id="PS50089">
    <property type="entry name" value="ZF_RING_2"/>
    <property type="match status" value="1"/>
</dbReference>
<evidence type="ECO:0000259" key="5">
    <source>
        <dbReference type="PROSITE" id="PS50089"/>
    </source>
</evidence>
<dbReference type="Proteomes" id="UP001634394">
    <property type="component" value="Unassembled WGS sequence"/>
</dbReference>